<evidence type="ECO:0000256" key="1">
    <source>
        <dbReference type="SAM" id="Phobius"/>
    </source>
</evidence>
<evidence type="ECO:0000313" key="2">
    <source>
        <dbReference type="EMBL" id="SDX72476.1"/>
    </source>
</evidence>
<proteinExistence type="predicted"/>
<keyword evidence="3" id="KW-1185">Reference proteome</keyword>
<dbReference type="Gene3D" id="3.10.450.40">
    <property type="match status" value="1"/>
</dbReference>
<keyword evidence="1" id="KW-0472">Membrane</keyword>
<keyword evidence="1" id="KW-1133">Transmembrane helix</keyword>
<comment type="caution">
    <text evidence="2">The sequence shown here is derived from an EMBL/GenBank/DDBJ whole genome shotgun (WGS) entry which is preliminary data.</text>
</comment>
<dbReference type="InterPro" id="IPR046350">
    <property type="entry name" value="Cystatin_sf"/>
</dbReference>
<name>A0A1H3E1D4_9BACI</name>
<accession>A0A1H3E1D4</accession>
<organism evidence="2 3">
    <name type="scientific">Salimicrobium album</name>
    <dbReference type="NCBI Taxonomy" id="50717"/>
    <lineage>
        <taxon>Bacteria</taxon>
        <taxon>Bacillati</taxon>
        <taxon>Bacillota</taxon>
        <taxon>Bacilli</taxon>
        <taxon>Bacillales</taxon>
        <taxon>Bacillaceae</taxon>
        <taxon>Salimicrobium</taxon>
    </lineage>
</organism>
<dbReference type="SUPFAM" id="SSF54403">
    <property type="entry name" value="Cystatin/monellin"/>
    <property type="match status" value="1"/>
</dbReference>
<dbReference type="EMBL" id="FNOS01000002">
    <property type="protein sequence ID" value="SDX72476.1"/>
    <property type="molecule type" value="Genomic_DNA"/>
</dbReference>
<reference evidence="2 3" key="1">
    <citation type="submission" date="2016-10" db="EMBL/GenBank/DDBJ databases">
        <authorList>
            <person name="Varghese N."/>
            <person name="Submissions S."/>
        </authorList>
    </citation>
    <scope>NUCLEOTIDE SEQUENCE [LARGE SCALE GENOMIC DNA]</scope>
    <source>
        <strain evidence="2 3">DSM 20748</strain>
    </source>
</reference>
<evidence type="ECO:0000313" key="3">
    <source>
        <dbReference type="Proteomes" id="UP000198647"/>
    </source>
</evidence>
<keyword evidence="1" id="KW-0812">Transmembrane</keyword>
<dbReference type="Proteomes" id="UP000198647">
    <property type="component" value="Unassembled WGS sequence"/>
</dbReference>
<dbReference type="RefSeq" id="WP_076570108.1">
    <property type="nucleotide sequence ID" value="NZ_FNOS01000002.1"/>
</dbReference>
<protein>
    <submittedName>
        <fullName evidence="2">Uncharacterized protein YpmB</fullName>
    </submittedName>
</protein>
<gene>
    <name evidence="2" type="ORF">SAMN04488081_1201</name>
</gene>
<feature type="transmembrane region" description="Helical" evidence="1">
    <location>
        <begin position="6"/>
        <end position="27"/>
    </location>
</feature>
<sequence>MKGKHLWWIAGVLAAILLGLMILYISVYNILEERRTEGADTALKTVQEKAGDVKVMANYTFNSSAPFEILFTTSNDKDMIYYVNKKSGTIADRIDREDFVPREEIVNRWEDSCRNCTFTHIQPAYKDGTPSWEVTFTDQEGRYGLAYFNGETGEEFQRFAFKKNE</sequence>